<name>A0A0F9TA59_9ZZZZ</name>
<comment type="caution">
    <text evidence="1">The sequence shown here is derived from an EMBL/GenBank/DDBJ whole genome shotgun (WGS) entry which is preliminary data.</text>
</comment>
<accession>A0A0F9TA59</accession>
<protein>
    <submittedName>
        <fullName evidence="1">Uncharacterized protein</fullName>
    </submittedName>
</protein>
<dbReference type="AlphaFoldDB" id="A0A0F9TA59"/>
<evidence type="ECO:0000313" key="1">
    <source>
        <dbReference type="EMBL" id="KKN71812.1"/>
    </source>
</evidence>
<organism evidence="1">
    <name type="scientific">marine sediment metagenome</name>
    <dbReference type="NCBI Taxonomy" id="412755"/>
    <lineage>
        <taxon>unclassified sequences</taxon>
        <taxon>metagenomes</taxon>
        <taxon>ecological metagenomes</taxon>
    </lineage>
</organism>
<proteinExistence type="predicted"/>
<dbReference type="EMBL" id="LAZR01000375">
    <property type="protein sequence ID" value="KKN71812.1"/>
    <property type="molecule type" value="Genomic_DNA"/>
</dbReference>
<sequence length="86" mass="9734">MARKIKNPIEVRAVVLYDNDGLHIQSALIRYTLSCEHNVNERKEMEVLQNPEIQNCVKDFVEEGLKQADIHEGIAGADSLLEYPVA</sequence>
<gene>
    <name evidence="1" type="ORF">LCGC14_0416660</name>
</gene>
<reference evidence="1" key="1">
    <citation type="journal article" date="2015" name="Nature">
        <title>Complex archaea that bridge the gap between prokaryotes and eukaryotes.</title>
        <authorList>
            <person name="Spang A."/>
            <person name="Saw J.H."/>
            <person name="Jorgensen S.L."/>
            <person name="Zaremba-Niedzwiedzka K."/>
            <person name="Martijn J."/>
            <person name="Lind A.E."/>
            <person name="van Eijk R."/>
            <person name="Schleper C."/>
            <person name="Guy L."/>
            <person name="Ettema T.J."/>
        </authorList>
    </citation>
    <scope>NUCLEOTIDE SEQUENCE</scope>
</reference>